<keyword evidence="3" id="KW-0687">Ribonucleoprotein</keyword>
<name>A0AAV4LN47_9BACL</name>
<dbReference type="GO" id="GO:1990904">
    <property type="term" value="C:ribonucleoprotein complex"/>
    <property type="evidence" value="ECO:0007669"/>
    <property type="project" value="UniProtKB-KW"/>
</dbReference>
<dbReference type="InterPro" id="IPR003029">
    <property type="entry name" value="S1_domain"/>
</dbReference>
<organism evidence="5 6">
    <name type="scientific">Collibacillus ludicampi</name>
    <dbReference type="NCBI Taxonomy" id="2771369"/>
    <lineage>
        <taxon>Bacteria</taxon>
        <taxon>Bacillati</taxon>
        <taxon>Bacillota</taxon>
        <taxon>Bacilli</taxon>
        <taxon>Bacillales</taxon>
        <taxon>Alicyclobacillaceae</taxon>
        <taxon>Collibacillus</taxon>
    </lineage>
</organism>
<feature type="domain" description="S1 motif" evidence="4">
    <location>
        <begin position="122"/>
        <end position="190"/>
    </location>
</feature>
<dbReference type="RefSeq" id="WP_282201564.1">
    <property type="nucleotide sequence ID" value="NZ_BOQE01000002.1"/>
</dbReference>
<dbReference type="SUPFAM" id="SSF50249">
    <property type="entry name" value="Nucleic acid-binding proteins"/>
    <property type="match status" value="1"/>
</dbReference>
<evidence type="ECO:0000259" key="4">
    <source>
        <dbReference type="PROSITE" id="PS50126"/>
    </source>
</evidence>
<keyword evidence="6" id="KW-1185">Reference proteome</keyword>
<evidence type="ECO:0000313" key="6">
    <source>
        <dbReference type="Proteomes" id="UP001057291"/>
    </source>
</evidence>
<proteinExistence type="inferred from homology"/>
<dbReference type="GO" id="GO:0006412">
    <property type="term" value="P:translation"/>
    <property type="evidence" value="ECO:0007669"/>
    <property type="project" value="TreeGrafter"/>
</dbReference>
<evidence type="ECO:0000256" key="3">
    <source>
        <dbReference type="ARBA" id="ARBA00023274"/>
    </source>
</evidence>
<dbReference type="Proteomes" id="UP001057291">
    <property type="component" value="Unassembled WGS sequence"/>
</dbReference>
<dbReference type="Gene3D" id="2.40.50.140">
    <property type="entry name" value="Nucleic acid-binding proteins"/>
    <property type="match status" value="1"/>
</dbReference>
<keyword evidence="2" id="KW-0689">Ribosomal protein</keyword>
<dbReference type="EMBL" id="BOQE01000002">
    <property type="protein sequence ID" value="GIM48519.1"/>
    <property type="molecule type" value="Genomic_DNA"/>
</dbReference>
<comment type="similarity">
    <text evidence="1">Belongs to the bacterial ribosomal protein bS1 family.</text>
</comment>
<dbReference type="SMART" id="SM00316">
    <property type="entry name" value="S1"/>
    <property type="match status" value="3"/>
</dbReference>
<accession>A0AAV4LN47</accession>
<evidence type="ECO:0000313" key="5">
    <source>
        <dbReference type="EMBL" id="GIM48519.1"/>
    </source>
</evidence>
<feature type="domain" description="S1 motif" evidence="4">
    <location>
        <begin position="35"/>
        <end position="105"/>
    </location>
</feature>
<dbReference type="InterPro" id="IPR012340">
    <property type="entry name" value="NA-bd_OB-fold"/>
</dbReference>
<dbReference type="GO" id="GO:0003735">
    <property type="term" value="F:structural constituent of ribosome"/>
    <property type="evidence" value="ECO:0007669"/>
    <property type="project" value="TreeGrafter"/>
</dbReference>
<evidence type="ECO:0000256" key="2">
    <source>
        <dbReference type="ARBA" id="ARBA00022980"/>
    </source>
</evidence>
<dbReference type="InterPro" id="IPR050437">
    <property type="entry name" value="Ribos_protein_bS1-like"/>
</dbReference>
<dbReference type="PROSITE" id="PS50126">
    <property type="entry name" value="S1"/>
    <property type="match status" value="2"/>
</dbReference>
<sequence>MNSSAMILTGRNQYKTIDVFDTNPWPLLLGVFRRKEVLQAEISGIESMENEKAFLVWIGLIKGLIPFSQTGLENPNQMLRMLGSRVPVLITEVDRNAEVLYLSMTKGKEVLAKETQQNIQVNRVLRGIVQQVRNTHAVVDLGGIEGILNREDISNVYIGNPRRVLSVGQEIRVKITNIDEQTGKIYVSKKDLERDPWQMVTERIKLEHPYVAQVTGTNKRRGLFLKIFDGITGMAYYPRPLPTGTRVVVHIQSIEQERKRINCEVVRVIDNI</sequence>
<dbReference type="PANTHER" id="PTHR10724:SF7">
    <property type="entry name" value="SMALL RIBOSOMAL SUBUNIT PROTEIN BS1C"/>
    <property type="match status" value="1"/>
</dbReference>
<dbReference type="Pfam" id="PF00575">
    <property type="entry name" value="S1"/>
    <property type="match status" value="1"/>
</dbReference>
<dbReference type="GO" id="GO:0005840">
    <property type="term" value="C:ribosome"/>
    <property type="evidence" value="ECO:0007669"/>
    <property type="project" value="UniProtKB-KW"/>
</dbReference>
<dbReference type="AlphaFoldDB" id="A0AAV4LN47"/>
<reference evidence="5" key="1">
    <citation type="journal article" date="2023" name="Int. J. Syst. Evol. Microbiol.">
        <title>Collibacillus ludicampi gen. nov., sp. nov., a new soil bacterium of the family Alicyclobacillaceae.</title>
        <authorList>
            <person name="Jojima T."/>
            <person name="Ioku Y."/>
            <person name="Fukuta Y."/>
            <person name="Shirasaka N."/>
            <person name="Matsumura Y."/>
            <person name="Mori M."/>
        </authorList>
    </citation>
    <scope>NUCLEOTIDE SEQUENCE</scope>
    <source>
        <strain evidence="5">TP075</strain>
    </source>
</reference>
<dbReference type="PANTHER" id="PTHR10724">
    <property type="entry name" value="30S RIBOSOMAL PROTEIN S1"/>
    <property type="match status" value="1"/>
</dbReference>
<dbReference type="GO" id="GO:0003729">
    <property type="term" value="F:mRNA binding"/>
    <property type="evidence" value="ECO:0007669"/>
    <property type="project" value="TreeGrafter"/>
</dbReference>
<protein>
    <recommendedName>
        <fullName evidence="4">S1 motif domain-containing protein</fullName>
    </recommendedName>
</protein>
<comment type="caution">
    <text evidence="5">The sequence shown here is derived from an EMBL/GenBank/DDBJ whole genome shotgun (WGS) entry which is preliminary data.</text>
</comment>
<evidence type="ECO:0000256" key="1">
    <source>
        <dbReference type="ARBA" id="ARBA00006767"/>
    </source>
</evidence>
<gene>
    <name evidence="5" type="ORF">DNHGIG_40680</name>
</gene>